<feature type="chain" id="PRO_5013084938" description="Vacuolar protein sorting-associated protein 62" evidence="1">
    <location>
        <begin position="16"/>
        <end position="353"/>
    </location>
</feature>
<evidence type="ECO:0000313" key="3">
    <source>
        <dbReference type="Proteomes" id="UP000016932"/>
    </source>
</evidence>
<accession>M3AQQ0</accession>
<gene>
    <name evidence="2" type="ORF">MYCFIDRAFT_151930</name>
</gene>
<dbReference type="InterPro" id="IPR009291">
    <property type="entry name" value="Vps62"/>
</dbReference>
<proteinExistence type="predicted"/>
<dbReference type="AlphaFoldDB" id="M3AQQ0"/>
<evidence type="ECO:0000256" key="1">
    <source>
        <dbReference type="SAM" id="SignalP"/>
    </source>
</evidence>
<reference evidence="2 3" key="1">
    <citation type="journal article" date="2012" name="PLoS Pathog.">
        <title>Diverse lifestyles and strategies of plant pathogenesis encoded in the genomes of eighteen Dothideomycetes fungi.</title>
        <authorList>
            <person name="Ohm R.A."/>
            <person name="Feau N."/>
            <person name="Henrissat B."/>
            <person name="Schoch C.L."/>
            <person name="Horwitz B.A."/>
            <person name="Barry K.W."/>
            <person name="Condon B.J."/>
            <person name="Copeland A.C."/>
            <person name="Dhillon B."/>
            <person name="Glaser F."/>
            <person name="Hesse C.N."/>
            <person name="Kosti I."/>
            <person name="LaButti K."/>
            <person name="Lindquist E.A."/>
            <person name="Lucas S."/>
            <person name="Salamov A.A."/>
            <person name="Bradshaw R.E."/>
            <person name="Ciuffetti L."/>
            <person name="Hamelin R.C."/>
            <person name="Kema G.H.J."/>
            <person name="Lawrence C."/>
            <person name="Scott J.A."/>
            <person name="Spatafora J.W."/>
            <person name="Turgeon B.G."/>
            <person name="de Wit P.J.G.M."/>
            <person name="Zhong S."/>
            <person name="Goodwin S.B."/>
            <person name="Grigoriev I.V."/>
        </authorList>
    </citation>
    <scope>NUCLEOTIDE SEQUENCE [LARGE SCALE GENOMIC DNA]</scope>
    <source>
        <strain evidence="2 3">CIRAD86</strain>
    </source>
</reference>
<dbReference type="HOGENOM" id="CLU_024079_0_1_1"/>
<dbReference type="eggNOG" id="ENOG502R5A8">
    <property type="taxonomic scope" value="Eukaryota"/>
</dbReference>
<evidence type="ECO:0000313" key="2">
    <source>
        <dbReference type="EMBL" id="EME86946.1"/>
    </source>
</evidence>
<dbReference type="Pfam" id="PF06101">
    <property type="entry name" value="Vps62"/>
    <property type="match status" value="1"/>
</dbReference>
<dbReference type="PANTHER" id="PTHR48174">
    <property type="entry name" value="DUF946 FAMILY PROTEIN"/>
    <property type="match status" value="1"/>
</dbReference>
<feature type="signal peptide" evidence="1">
    <location>
        <begin position="1"/>
        <end position="15"/>
    </location>
</feature>
<dbReference type="VEuPathDB" id="FungiDB:MYCFIDRAFT_151930"/>
<name>M3AQQ0_PSEFD</name>
<dbReference type="Proteomes" id="UP000016932">
    <property type="component" value="Unassembled WGS sequence"/>
</dbReference>
<dbReference type="OrthoDB" id="188042at2759"/>
<evidence type="ECO:0008006" key="4">
    <source>
        <dbReference type="Google" id="ProtNLM"/>
    </source>
</evidence>
<sequence length="353" mass="38859">MLAALLLAFGLTAHAVPFERRQAAPSDVPDYVTKYAPIVHLFSAESYFPSDIGAQLANTKAYINLTSADSGPSTLTLDNLNDLNNLANSSDGKNVYLTSIYDPTTDPRPQYLYGVKPDSNGKTDNAISSAIITVDKGNNTLDVFYFYFYAFDYGGDYIAVGNVGNHVGDWEHNMIRFEDSKPTQIYYSQHSGGQAFDYSATEKYASTGRAITYSANGTHANYATTGTHDHTIPGINLPAGPVEDHSDAGPVWDPTLSAYYYSYTPSSNTFTPYSDNAPVNWLYFNGQWGDDRYPESDPRQKCFLEIEGLCQYSSGPNGPLFKDLDRKNVCPDGKSCEVLPFLLPREDDGGLMR</sequence>
<dbReference type="EMBL" id="KB446556">
    <property type="protein sequence ID" value="EME86946.1"/>
    <property type="molecule type" value="Genomic_DNA"/>
</dbReference>
<dbReference type="KEGG" id="pfj:MYCFIDRAFT_151930"/>
<keyword evidence="3" id="KW-1185">Reference proteome</keyword>
<dbReference type="GeneID" id="19331572"/>
<organism evidence="2 3">
    <name type="scientific">Pseudocercospora fijiensis (strain CIRAD86)</name>
    <name type="common">Black leaf streak disease fungus</name>
    <name type="synonym">Mycosphaerella fijiensis</name>
    <dbReference type="NCBI Taxonomy" id="383855"/>
    <lineage>
        <taxon>Eukaryota</taxon>
        <taxon>Fungi</taxon>
        <taxon>Dikarya</taxon>
        <taxon>Ascomycota</taxon>
        <taxon>Pezizomycotina</taxon>
        <taxon>Dothideomycetes</taxon>
        <taxon>Dothideomycetidae</taxon>
        <taxon>Mycosphaerellales</taxon>
        <taxon>Mycosphaerellaceae</taxon>
        <taxon>Pseudocercospora</taxon>
    </lineage>
</organism>
<dbReference type="RefSeq" id="XP_007924043.1">
    <property type="nucleotide sequence ID" value="XM_007925852.1"/>
</dbReference>
<keyword evidence="1" id="KW-0732">Signal</keyword>
<protein>
    <recommendedName>
        <fullName evidence="4">Vacuolar protein sorting-associated protein 62</fullName>
    </recommendedName>
</protein>
<dbReference type="PANTHER" id="PTHR48174:SF5">
    <property type="entry name" value="VACUOLAR PROTEIN SORTING-ASSOCIATED PROTEIN 62"/>
    <property type="match status" value="1"/>
</dbReference>